<dbReference type="GO" id="GO:0005886">
    <property type="term" value="C:plasma membrane"/>
    <property type="evidence" value="ECO:0007669"/>
    <property type="project" value="TreeGrafter"/>
</dbReference>
<keyword evidence="2" id="KW-0813">Transport</keyword>
<keyword evidence="5 7" id="KW-1133">Transmembrane helix</keyword>
<evidence type="ECO:0000256" key="2">
    <source>
        <dbReference type="ARBA" id="ARBA00022448"/>
    </source>
</evidence>
<evidence type="ECO:0000256" key="6">
    <source>
        <dbReference type="ARBA" id="ARBA00023136"/>
    </source>
</evidence>
<evidence type="ECO:0000256" key="7">
    <source>
        <dbReference type="SAM" id="Phobius"/>
    </source>
</evidence>
<comment type="subcellular location">
    <subcellularLocation>
        <location evidence="1">Endomembrane system</location>
        <topology evidence="1">Multi-pass membrane protein</topology>
    </subcellularLocation>
</comment>
<dbReference type="GO" id="GO:0012505">
    <property type="term" value="C:endomembrane system"/>
    <property type="evidence" value="ECO:0007669"/>
    <property type="project" value="UniProtKB-SubCell"/>
</dbReference>
<gene>
    <name evidence="8" type="ORF">FJY75_05790</name>
</gene>
<dbReference type="PANTHER" id="PTHR30586:SF0">
    <property type="entry name" value="ION-TRANSLOCATING OXIDOREDUCTASE COMPLEX SUBUNIT E"/>
    <property type="match status" value="1"/>
</dbReference>
<reference evidence="8" key="1">
    <citation type="submission" date="2019-03" db="EMBL/GenBank/DDBJ databases">
        <title>Lake Tanganyika Metagenome-Assembled Genomes (MAGs).</title>
        <authorList>
            <person name="Tran P."/>
        </authorList>
    </citation>
    <scope>NUCLEOTIDE SEQUENCE</scope>
    <source>
        <strain evidence="8">M_DeepCast_400m_m2_100</strain>
    </source>
</reference>
<evidence type="ECO:0000256" key="3">
    <source>
        <dbReference type="ARBA" id="ARBA00022692"/>
    </source>
</evidence>
<evidence type="ECO:0000313" key="9">
    <source>
        <dbReference type="Proteomes" id="UP000748308"/>
    </source>
</evidence>
<evidence type="ECO:0000256" key="1">
    <source>
        <dbReference type="ARBA" id="ARBA00004127"/>
    </source>
</evidence>
<feature type="transmembrane region" description="Helical" evidence="7">
    <location>
        <begin position="30"/>
        <end position="51"/>
    </location>
</feature>
<dbReference type="PANTHER" id="PTHR30586">
    <property type="entry name" value="ELECTRON TRANSPORT COMPLEX PROTEIN RNFE"/>
    <property type="match status" value="1"/>
</dbReference>
<dbReference type="AlphaFoldDB" id="A0A937X877"/>
<accession>A0A937X877</accession>
<name>A0A937X877_UNCEI</name>
<sequence length="101" mass="10539">IPPIVVNCVILGRAEAFAARNPVHLAAADGLGIGLGFTLSLALIGAIREVLGQGTFLGHGVFGPGFEPFAFLAQAPGAFVALGVLLFVMNAYDRFRSRMRA</sequence>
<evidence type="ECO:0000313" key="8">
    <source>
        <dbReference type="EMBL" id="MBM3317345.1"/>
    </source>
</evidence>
<keyword evidence="6 7" id="KW-0472">Membrane</keyword>
<feature type="non-terminal residue" evidence="8">
    <location>
        <position position="1"/>
    </location>
</feature>
<evidence type="ECO:0000256" key="5">
    <source>
        <dbReference type="ARBA" id="ARBA00022989"/>
    </source>
</evidence>
<dbReference type="InterPro" id="IPR003667">
    <property type="entry name" value="NqrDE/RnfAE"/>
</dbReference>
<evidence type="ECO:0000256" key="4">
    <source>
        <dbReference type="ARBA" id="ARBA00022967"/>
    </source>
</evidence>
<dbReference type="EMBL" id="VGIY01000110">
    <property type="protein sequence ID" value="MBM3317345.1"/>
    <property type="molecule type" value="Genomic_DNA"/>
</dbReference>
<protein>
    <submittedName>
        <fullName evidence="8">Electron transport complex subunit RsxE</fullName>
    </submittedName>
</protein>
<dbReference type="Proteomes" id="UP000748308">
    <property type="component" value="Unassembled WGS sequence"/>
</dbReference>
<proteinExistence type="predicted"/>
<feature type="transmembrane region" description="Helical" evidence="7">
    <location>
        <begin position="71"/>
        <end position="92"/>
    </location>
</feature>
<keyword evidence="4" id="KW-1278">Translocase</keyword>
<dbReference type="Pfam" id="PF02508">
    <property type="entry name" value="Rnf-Nqr"/>
    <property type="match status" value="1"/>
</dbReference>
<comment type="caution">
    <text evidence="8">The sequence shown here is derived from an EMBL/GenBank/DDBJ whole genome shotgun (WGS) entry which is preliminary data.</text>
</comment>
<keyword evidence="3 7" id="KW-0812">Transmembrane</keyword>
<organism evidence="8 9">
    <name type="scientific">Eiseniibacteriota bacterium</name>
    <dbReference type="NCBI Taxonomy" id="2212470"/>
    <lineage>
        <taxon>Bacteria</taxon>
        <taxon>Candidatus Eiseniibacteriota</taxon>
    </lineage>
</organism>